<organism evidence="1 2">
    <name type="scientific">Candidatus Giovannonibacteria bacterium GW2011_GWA2_45_21</name>
    <dbReference type="NCBI Taxonomy" id="1618649"/>
    <lineage>
        <taxon>Bacteria</taxon>
        <taxon>Candidatus Giovannoniibacteriota</taxon>
    </lineage>
</organism>
<evidence type="ECO:0000313" key="2">
    <source>
        <dbReference type="Proteomes" id="UP000034696"/>
    </source>
</evidence>
<dbReference type="Proteomes" id="UP000034696">
    <property type="component" value="Unassembled WGS sequence"/>
</dbReference>
<name>A0A0G1M5P0_9BACT</name>
<dbReference type="AlphaFoldDB" id="A0A0G1M5P0"/>
<comment type="caution">
    <text evidence="1">The sequence shown here is derived from an EMBL/GenBank/DDBJ whole genome shotgun (WGS) entry which is preliminary data.</text>
</comment>
<protein>
    <submittedName>
        <fullName evidence="1">Uncharacterized protein</fullName>
    </submittedName>
</protein>
<sequence>MATVTIPKKITKGDELIVVRRHEYERLRKHLDEVRDALMKIRKGEFELKRGRARIIKSLSELRY</sequence>
<evidence type="ECO:0000313" key="1">
    <source>
        <dbReference type="EMBL" id="KKU03576.1"/>
    </source>
</evidence>
<accession>A0A0G1M5P0</accession>
<reference evidence="1 2" key="1">
    <citation type="journal article" date="2015" name="Nature">
        <title>rRNA introns, odd ribosomes, and small enigmatic genomes across a large radiation of phyla.</title>
        <authorList>
            <person name="Brown C.T."/>
            <person name="Hug L.A."/>
            <person name="Thomas B.C."/>
            <person name="Sharon I."/>
            <person name="Castelle C.J."/>
            <person name="Singh A."/>
            <person name="Wilkins M.J."/>
            <person name="Williams K.H."/>
            <person name="Banfield J.F."/>
        </authorList>
    </citation>
    <scope>NUCLEOTIDE SEQUENCE [LARGE SCALE GENOMIC DNA]</scope>
</reference>
<proteinExistence type="predicted"/>
<dbReference type="EMBL" id="LCKT01000040">
    <property type="protein sequence ID" value="KKU03576.1"/>
    <property type="molecule type" value="Genomic_DNA"/>
</dbReference>
<gene>
    <name evidence="1" type="ORF">UX06_C0040G0001</name>
</gene>